<keyword evidence="2" id="KW-0677">Repeat</keyword>
<feature type="compositionally biased region" description="Low complexity" evidence="7">
    <location>
        <begin position="15"/>
        <end position="24"/>
    </location>
</feature>
<dbReference type="Proteomes" id="UP000324897">
    <property type="component" value="Chromosome 3"/>
</dbReference>
<dbReference type="Gramene" id="TVU10407">
    <property type="protein sequence ID" value="TVU10407"/>
    <property type="gene ID" value="EJB05_43933"/>
</dbReference>
<evidence type="ECO:0000259" key="8">
    <source>
        <dbReference type="Pfam" id="PF22995"/>
    </source>
</evidence>
<evidence type="ECO:0000313" key="9">
    <source>
        <dbReference type="EMBL" id="TVU10407.1"/>
    </source>
</evidence>
<feature type="region of interest" description="Disordered" evidence="7">
    <location>
        <begin position="1"/>
        <end position="45"/>
    </location>
</feature>
<keyword evidence="10" id="KW-1185">Reference proteome</keyword>
<evidence type="ECO:0000256" key="4">
    <source>
        <dbReference type="ARBA" id="ARBA00022833"/>
    </source>
</evidence>
<keyword evidence="3" id="KW-0863">Zinc-finger</keyword>
<evidence type="ECO:0000256" key="5">
    <source>
        <dbReference type="ARBA" id="ARBA00023015"/>
    </source>
</evidence>
<dbReference type="OrthoDB" id="6354171at2759"/>
<accession>A0A5J9TGN9</accession>
<comment type="caution">
    <text evidence="9">The sequence shown here is derived from an EMBL/GenBank/DDBJ whole genome shotgun (WGS) entry which is preliminary data.</text>
</comment>
<evidence type="ECO:0000256" key="1">
    <source>
        <dbReference type="ARBA" id="ARBA00022723"/>
    </source>
</evidence>
<feature type="domain" description="BIRD-IDD transcription factor third C2HC zinc finger" evidence="8">
    <location>
        <begin position="139"/>
        <end position="153"/>
    </location>
</feature>
<keyword evidence="1" id="KW-0479">Metal-binding</keyword>
<evidence type="ECO:0000256" key="3">
    <source>
        <dbReference type="ARBA" id="ARBA00022771"/>
    </source>
</evidence>
<sequence>MHQPQVPSLQQENFAATPHAAAAAPKKKRNQSGNPNSRMYSSRSQCGSDCTVAADAVSDEPLRVRGVQQGVPVRAEPATAPSRSQPSLEAEVEEPQREQGQGVPVPGANVRAPRPVACVGDLTGIKKHYCHKHGEKKWKCNKHYAVQSDWKAH</sequence>
<gene>
    <name evidence="9" type="ORF">EJB05_43933</name>
</gene>
<dbReference type="GO" id="GO:0003700">
    <property type="term" value="F:DNA-binding transcription factor activity"/>
    <property type="evidence" value="ECO:0007669"/>
    <property type="project" value="TreeGrafter"/>
</dbReference>
<dbReference type="InterPro" id="IPR055187">
    <property type="entry name" value="C2CH-3rd_BIRD-IDD"/>
</dbReference>
<name>A0A5J9TGN9_9POAL</name>
<keyword evidence="4" id="KW-0862">Zinc</keyword>
<dbReference type="InterPro" id="IPR031140">
    <property type="entry name" value="IDD1-16"/>
</dbReference>
<keyword evidence="6" id="KW-0804">Transcription</keyword>
<feature type="non-terminal residue" evidence="9">
    <location>
        <position position="1"/>
    </location>
</feature>
<feature type="compositionally biased region" description="Polar residues" evidence="7">
    <location>
        <begin position="1"/>
        <end position="14"/>
    </location>
</feature>
<proteinExistence type="predicted"/>
<dbReference type="AlphaFoldDB" id="A0A5J9TGN9"/>
<dbReference type="Pfam" id="PF22995">
    <property type="entry name" value="C2CH-3rd_BIRD-IDD"/>
    <property type="match status" value="1"/>
</dbReference>
<organism evidence="9 10">
    <name type="scientific">Eragrostis curvula</name>
    <name type="common">weeping love grass</name>
    <dbReference type="NCBI Taxonomy" id="38414"/>
    <lineage>
        <taxon>Eukaryota</taxon>
        <taxon>Viridiplantae</taxon>
        <taxon>Streptophyta</taxon>
        <taxon>Embryophyta</taxon>
        <taxon>Tracheophyta</taxon>
        <taxon>Spermatophyta</taxon>
        <taxon>Magnoliopsida</taxon>
        <taxon>Liliopsida</taxon>
        <taxon>Poales</taxon>
        <taxon>Poaceae</taxon>
        <taxon>PACMAD clade</taxon>
        <taxon>Chloridoideae</taxon>
        <taxon>Eragrostideae</taxon>
        <taxon>Eragrostidinae</taxon>
        <taxon>Eragrostis</taxon>
    </lineage>
</organism>
<evidence type="ECO:0000256" key="2">
    <source>
        <dbReference type="ARBA" id="ARBA00022737"/>
    </source>
</evidence>
<dbReference type="EMBL" id="RWGY01000039">
    <property type="protein sequence ID" value="TVU10407.1"/>
    <property type="molecule type" value="Genomic_DNA"/>
</dbReference>
<dbReference type="GO" id="GO:0005634">
    <property type="term" value="C:nucleus"/>
    <property type="evidence" value="ECO:0007669"/>
    <property type="project" value="TreeGrafter"/>
</dbReference>
<feature type="compositionally biased region" description="Polar residues" evidence="7">
    <location>
        <begin position="31"/>
        <end position="45"/>
    </location>
</feature>
<protein>
    <recommendedName>
        <fullName evidence="8">BIRD-IDD transcription factor third C2HC zinc finger domain-containing protein</fullName>
    </recommendedName>
</protein>
<feature type="region of interest" description="Disordered" evidence="7">
    <location>
        <begin position="57"/>
        <end position="113"/>
    </location>
</feature>
<reference evidence="9 10" key="1">
    <citation type="journal article" date="2019" name="Sci. Rep.">
        <title>A high-quality genome of Eragrostis curvula grass provides insights into Poaceae evolution and supports new strategies to enhance forage quality.</title>
        <authorList>
            <person name="Carballo J."/>
            <person name="Santos B.A.C.M."/>
            <person name="Zappacosta D."/>
            <person name="Garbus I."/>
            <person name="Selva J.P."/>
            <person name="Gallo C.A."/>
            <person name="Diaz A."/>
            <person name="Albertini E."/>
            <person name="Caccamo M."/>
            <person name="Echenique V."/>
        </authorList>
    </citation>
    <scope>NUCLEOTIDE SEQUENCE [LARGE SCALE GENOMIC DNA]</scope>
    <source>
        <strain evidence="10">cv. Victoria</strain>
        <tissue evidence="9">Leaf</tissue>
    </source>
</reference>
<evidence type="ECO:0000256" key="7">
    <source>
        <dbReference type="SAM" id="MobiDB-lite"/>
    </source>
</evidence>
<dbReference type="PANTHER" id="PTHR10593">
    <property type="entry name" value="SERINE/THREONINE-PROTEIN KINASE RIO"/>
    <property type="match status" value="1"/>
</dbReference>
<evidence type="ECO:0000313" key="10">
    <source>
        <dbReference type="Proteomes" id="UP000324897"/>
    </source>
</evidence>
<keyword evidence="5" id="KW-0805">Transcription regulation</keyword>
<dbReference type="PANTHER" id="PTHR10593:SF236">
    <property type="entry name" value="PROTEIN INDETERMINATE-DOMAIN 11"/>
    <property type="match status" value="1"/>
</dbReference>
<feature type="compositionally biased region" description="Low complexity" evidence="7">
    <location>
        <begin position="64"/>
        <end position="74"/>
    </location>
</feature>
<dbReference type="GO" id="GO:0008270">
    <property type="term" value="F:zinc ion binding"/>
    <property type="evidence" value="ECO:0007669"/>
    <property type="project" value="UniProtKB-KW"/>
</dbReference>
<evidence type="ECO:0000256" key="6">
    <source>
        <dbReference type="ARBA" id="ARBA00023163"/>
    </source>
</evidence>